<protein>
    <submittedName>
        <fullName evidence="2">SDR family NAD(P)-dependent oxidoreductase</fullName>
        <ecNumber evidence="2">1.1.1.-</ecNumber>
    </submittedName>
</protein>
<dbReference type="EC" id="1.1.1.-" evidence="2"/>
<dbReference type="GO" id="GO:0016491">
    <property type="term" value="F:oxidoreductase activity"/>
    <property type="evidence" value="ECO:0007669"/>
    <property type="project" value="UniProtKB-KW"/>
</dbReference>
<dbReference type="Gene3D" id="3.40.50.720">
    <property type="entry name" value="NAD(P)-binding Rossmann-like Domain"/>
    <property type="match status" value="1"/>
</dbReference>
<organism evidence="2 3">
    <name type="scientific">Rubritalea tangerina</name>
    <dbReference type="NCBI Taxonomy" id="430798"/>
    <lineage>
        <taxon>Bacteria</taxon>
        <taxon>Pseudomonadati</taxon>
        <taxon>Verrucomicrobiota</taxon>
        <taxon>Verrucomicrobiia</taxon>
        <taxon>Verrucomicrobiales</taxon>
        <taxon>Rubritaleaceae</taxon>
        <taxon>Rubritalea</taxon>
    </lineage>
</organism>
<evidence type="ECO:0000313" key="2">
    <source>
        <dbReference type="EMBL" id="MFD2158606.1"/>
    </source>
</evidence>
<evidence type="ECO:0000256" key="1">
    <source>
        <dbReference type="ARBA" id="ARBA00006484"/>
    </source>
</evidence>
<reference evidence="3" key="1">
    <citation type="journal article" date="2019" name="Int. J. Syst. Evol. Microbiol.">
        <title>The Global Catalogue of Microorganisms (GCM) 10K type strain sequencing project: providing services to taxonomists for standard genome sequencing and annotation.</title>
        <authorList>
            <consortium name="The Broad Institute Genomics Platform"/>
            <consortium name="The Broad Institute Genome Sequencing Center for Infectious Disease"/>
            <person name="Wu L."/>
            <person name="Ma J."/>
        </authorList>
    </citation>
    <scope>NUCLEOTIDE SEQUENCE [LARGE SCALE GENOMIC DNA]</scope>
    <source>
        <strain evidence="3">CCUG 57942</strain>
    </source>
</reference>
<comment type="similarity">
    <text evidence="1">Belongs to the short-chain dehydrogenases/reductases (SDR) family.</text>
</comment>
<dbReference type="PANTHER" id="PTHR42879">
    <property type="entry name" value="3-OXOACYL-(ACYL-CARRIER-PROTEIN) REDUCTASE"/>
    <property type="match status" value="1"/>
</dbReference>
<dbReference type="Proteomes" id="UP001597389">
    <property type="component" value="Unassembled WGS sequence"/>
</dbReference>
<dbReference type="InterPro" id="IPR002347">
    <property type="entry name" value="SDR_fam"/>
</dbReference>
<proteinExistence type="inferred from homology"/>
<dbReference type="InterPro" id="IPR036291">
    <property type="entry name" value="NAD(P)-bd_dom_sf"/>
</dbReference>
<dbReference type="InterPro" id="IPR050259">
    <property type="entry name" value="SDR"/>
</dbReference>
<dbReference type="PRINTS" id="PR00081">
    <property type="entry name" value="GDHRDH"/>
</dbReference>
<keyword evidence="2" id="KW-0560">Oxidoreductase</keyword>
<dbReference type="PANTHER" id="PTHR42879:SF2">
    <property type="entry name" value="3-OXOACYL-[ACYL-CARRIER-PROTEIN] REDUCTASE FABG"/>
    <property type="match status" value="1"/>
</dbReference>
<dbReference type="Pfam" id="PF13561">
    <property type="entry name" value="adh_short_C2"/>
    <property type="match status" value="1"/>
</dbReference>
<dbReference type="SUPFAM" id="SSF51735">
    <property type="entry name" value="NAD(P)-binding Rossmann-fold domains"/>
    <property type="match status" value="1"/>
</dbReference>
<sequence>MATFSLEGKVALVTGASRGLGATIARVLASLGAKVVVNYYQSAEMADEVVRSIRAKGGEAEAVQANILDESACKKLVGCACDLYGKVDIMVLNATPTQTMLPMESYDAEHYRSMLDAFVMSPFYLSKAALAGMKERKFGRIINITSEVIDNGVTDYSAYVAAKGGQNSWTHTMARELGEYGVTVNNVAPGWIPVERHEEEAEEAMEGYRQGVPMKRMGSPEDVAHAVAFFASNEASFISGQKLSVNGANTVG</sequence>
<dbReference type="PRINTS" id="PR00080">
    <property type="entry name" value="SDRFAMILY"/>
</dbReference>
<name>A0ABW4Z9C7_9BACT</name>
<dbReference type="RefSeq" id="WP_377086768.1">
    <property type="nucleotide sequence ID" value="NZ_JBHSJL010000014.1"/>
</dbReference>
<accession>A0ABW4Z9C7</accession>
<evidence type="ECO:0000313" key="3">
    <source>
        <dbReference type="Proteomes" id="UP001597389"/>
    </source>
</evidence>
<gene>
    <name evidence="2" type="ORF">ACFSW8_06830</name>
</gene>
<comment type="caution">
    <text evidence="2">The sequence shown here is derived from an EMBL/GenBank/DDBJ whole genome shotgun (WGS) entry which is preliminary data.</text>
</comment>
<keyword evidence="3" id="KW-1185">Reference proteome</keyword>
<dbReference type="EMBL" id="JBHUJB010000028">
    <property type="protein sequence ID" value="MFD2158606.1"/>
    <property type="molecule type" value="Genomic_DNA"/>
</dbReference>